<feature type="compositionally biased region" description="Basic residues" evidence="1">
    <location>
        <begin position="39"/>
        <end position="50"/>
    </location>
</feature>
<dbReference type="EMBL" id="ML986593">
    <property type="protein sequence ID" value="KAF2267269.1"/>
    <property type="molecule type" value="Genomic_DNA"/>
</dbReference>
<dbReference type="PANTHER" id="PTHR38795">
    <property type="entry name" value="DUF6604 DOMAIN-CONTAINING PROTEIN"/>
    <property type="match status" value="1"/>
</dbReference>
<keyword evidence="4" id="KW-1185">Reference proteome</keyword>
<dbReference type="AlphaFoldDB" id="A0A9P4N7T1"/>
<dbReference type="InterPro" id="IPR046539">
    <property type="entry name" value="DUF6604"/>
</dbReference>
<organism evidence="3 4">
    <name type="scientific">Lojkania enalia</name>
    <dbReference type="NCBI Taxonomy" id="147567"/>
    <lineage>
        <taxon>Eukaryota</taxon>
        <taxon>Fungi</taxon>
        <taxon>Dikarya</taxon>
        <taxon>Ascomycota</taxon>
        <taxon>Pezizomycotina</taxon>
        <taxon>Dothideomycetes</taxon>
        <taxon>Pleosporomycetidae</taxon>
        <taxon>Pleosporales</taxon>
        <taxon>Pleosporales incertae sedis</taxon>
        <taxon>Lojkania</taxon>
    </lineage>
</organism>
<protein>
    <recommendedName>
        <fullName evidence="2">DUF6604 domain-containing protein</fullName>
    </recommendedName>
</protein>
<gene>
    <name evidence="3" type="ORF">CC78DRAFT_541919</name>
</gene>
<feature type="region of interest" description="Disordered" evidence="1">
    <location>
        <begin position="39"/>
        <end position="114"/>
    </location>
</feature>
<evidence type="ECO:0000313" key="3">
    <source>
        <dbReference type="EMBL" id="KAF2267269.1"/>
    </source>
</evidence>
<dbReference type="Pfam" id="PF20253">
    <property type="entry name" value="DUF6604"/>
    <property type="match status" value="1"/>
</dbReference>
<comment type="caution">
    <text evidence="3">The sequence shown here is derived from an EMBL/GenBank/DDBJ whole genome shotgun (WGS) entry which is preliminary data.</text>
</comment>
<name>A0A9P4N7T1_9PLEO</name>
<reference evidence="4" key="1">
    <citation type="journal article" date="2020" name="Stud. Mycol.">
        <title>101 Dothideomycetes genomes: A test case for predicting lifestyles and emergence of pathogens.</title>
        <authorList>
            <person name="Haridas S."/>
            <person name="Albert R."/>
            <person name="Binder M."/>
            <person name="Bloem J."/>
            <person name="LaButti K."/>
            <person name="Salamov A."/>
            <person name="Andreopoulos B."/>
            <person name="Baker S."/>
            <person name="Barry K."/>
            <person name="Bills G."/>
            <person name="Bluhm B."/>
            <person name="Cannon C."/>
            <person name="Castanera R."/>
            <person name="Culley D."/>
            <person name="Daum C."/>
            <person name="Ezra D."/>
            <person name="Gonzalez J."/>
            <person name="Henrissat B."/>
            <person name="Kuo A."/>
            <person name="Liang C."/>
            <person name="Lipzen A."/>
            <person name="Lutzoni F."/>
            <person name="Magnuson J."/>
            <person name="Mondo S."/>
            <person name="Nolan M."/>
            <person name="Ohm R."/>
            <person name="Pangilinan J."/>
            <person name="Park H.-J."/>
            <person name="Ramirez L."/>
            <person name="Alfaro M."/>
            <person name="Sun H."/>
            <person name="Tritt A."/>
            <person name="Yoshinaga Y."/>
            <person name="Zwiers L.-H."/>
            <person name="Turgeon B."/>
            <person name="Goodwin S."/>
            <person name="Spatafora J."/>
            <person name="Crous P."/>
            <person name="Grigoriev I."/>
        </authorList>
    </citation>
    <scope>NUCLEOTIDE SEQUENCE [LARGE SCALE GENOMIC DNA]</scope>
    <source>
        <strain evidence="4">CBS 304.66</strain>
    </source>
</reference>
<dbReference type="PANTHER" id="PTHR38795:SF1">
    <property type="entry name" value="DUF6604 DOMAIN-CONTAINING PROTEIN"/>
    <property type="match status" value="1"/>
</dbReference>
<feature type="compositionally biased region" description="Acidic residues" evidence="1">
    <location>
        <begin position="71"/>
        <end position="103"/>
    </location>
</feature>
<evidence type="ECO:0000313" key="4">
    <source>
        <dbReference type="Proteomes" id="UP000800093"/>
    </source>
</evidence>
<proteinExistence type="predicted"/>
<dbReference type="Proteomes" id="UP000800093">
    <property type="component" value="Unassembled WGS sequence"/>
</dbReference>
<evidence type="ECO:0000259" key="2">
    <source>
        <dbReference type="Pfam" id="PF20253"/>
    </source>
</evidence>
<feature type="domain" description="DUF6604" evidence="2">
    <location>
        <begin position="12"/>
        <end position="317"/>
    </location>
</feature>
<accession>A0A9P4N7T1</accession>
<sequence>MLPSRLRSSYGRYKDDLNYIAWWLATTAMDCGYIFGGKSKKARQRRKRKEKMANTMEGEAEGEGKEQSVEIQEEGDVLDEGEQEEGQPEESQPEESQPEESQPEESPARNISTAPLGCPVYPITSKELVPLAKVIAEKNPFVQVPSKFATVLERAIAIRKWFACGRPFKCPEIVRRINLTSIWAEQQHHYVLQTLQLVHNILMPRLPNDHMKFTDFPENAGEVLSMFANFELDDIVPTTVAGYSDIIATEMDGKFEHSKSLMEGVIAIYLHLADLDQLRSEVRQSWETYKQGGLDLCPAAITTNTAVDIARAMEDDLKGICSAVELRLTGLVDLYVRTQCECAGTTPVYTVKPDDKINFLMYGVHDYSLRTNMTFLYTVIENLKEGKSPCDEDYDLTIDWFKLPIRDKYEQDRRLVWSFVPEIWTMCLATEGDQAEDEFTRGIRLMQNTDQKDVPLWLAFAASLFLDLYHILKDQVESGFWRLKETAAITRNNIRRNRAFHANLWDSKRQNPFDEILNGVSDEIRDNIQYDVHRMSNRELAKSYEPFYFLRRHPWYCGIRKFGIHLFLAEYSVAFANASGSILYCGHLYRAALKEKLLSSLWPDMELAFSLQGKGAFFLHGNEPDAPGLYVNTFNLIGRRPVEYAEIVKPEQLDKSMTLSSGIIFGPRGTSPVSFVLWCLRHHAGLTGDFFALHDDVVEQLIADYGLPNLRIREDGIPAAPSSSDDETKKPSFTNIRPDRFLASLRSVLQLEMLPLQFDYLMFHRVCRQLLENLKDELNRVLIDAHKPKIEESDHCIARMVKWYLLMLGLDVSEIDENVDKMAWSKSRFLGREYVSKVLQQMLTDRNGTGRMACDHLRSVKLPIDGFWDRESGLGGYREQGWF</sequence>
<evidence type="ECO:0000256" key="1">
    <source>
        <dbReference type="SAM" id="MobiDB-lite"/>
    </source>
</evidence>
<dbReference type="OrthoDB" id="5238236at2759"/>